<dbReference type="RefSeq" id="WP_084434861.1">
    <property type="nucleotide sequence ID" value="NZ_FWXV01000022.1"/>
</dbReference>
<protein>
    <submittedName>
        <fullName evidence="1">Uncharacterized protein</fullName>
    </submittedName>
</protein>
<dbReference type="OrthoDB" id="3405537at2"/>
<dbReference type="EMBL" id="FWXV01000022">
    <property type="protein sequence ID" value="SMD27315.1"/>
    <property type="molecule type" value="Genomic_DNA"/>
</dbReference>
<gene>
    <name evidence="1" type="ORF">SAMN05661093_10918</name>
</gene>
<keyword evidence="2" id="KW-1185">Reference proteome</keyword>
<dbReference type="AlphaFoldDB" id="A0A1W2FZF4"/>
<evidence type="ECO:0000313" key="1">
    <source>
        <dbReference type="EMBL" id="SMD27315.1"/>
    </source>
</evidence>
<name>A0A1W2FZF4_KIBAR</name>
<accession>A0A1W2FZF4</accession>
<evidence type="ECO:0000313" key="2">
    <source>
        <dbReference type="Proteomes" id="UP000192674"/>
    </source>
</evidence>
<sequence length="373" mass="41807">MQHSLINSGKPSTVPGWLSSGSTAKLLRTLTESGQPITHEALDQLPHATSVYYLRDLLTNTGVLQPRADEYLARVQPWLTTIVATTPTQHARLLTQFTHWYLLPRARRRARTQPPTLTAAATLRSSVLAALRLLAWLDTVHTELSQFSQSQLDYWLDEGDVHHRYLYPFITWARQQHLINQDIHIPTRRTPGRPIDLDTQHRLDQLRMCLSHNSMPLPARVAGSLILVYGMSLTRITTLRRDDVITDATQTWLRIRSHMLLLPPRLASLVHDLHRTNDPTQRTRARLGTTTPFLFPGGTDARPLLASTLGTCLAKHGIAALDARNATRAALASELPAAVLADLTGIETTTAVCWNRRVGQDWTDYIAARPQQG</sequence>
<proteinExistence type="predicted"/>
<dbReference type="Proteomes" id="UP000192674">
    <property type="component" value="Unassembled WGS sequence"/>
</dbReference>
<organism evidence="1 2">
    <name type="scientific">Kibdelosporangium aridum</name>
    <dbReference type="NCBI Taxonomy" id="2030"/>
    <lineage>
        <taxon>Bacteria</taxon>
        <taxon>Bacillati</taxon>
        <taxon>Actinomycetota</taxon>
        <taxon>Actinomycetes</taxon>
        <taxon>Pseudonocardiales</taxon>
        <taxon>Pseudonocardiaceae</taxon>
        <taxon>Kibdelosporangium</taxon>
    </lineage>
</organism>
<reference evidence="1 2" key="1">
    <citation type="submission" date="2017-04" db="EMBL/GenBank/DDBJ databases">
        <authorList>
            <person name="Afonso C.L."/>
            <person name="Miller P.J."/>
            <person name="Scott M.A."/>
            <person name="Spackman E."/>
            <person name="Goraichik I."/>
            <person name="Dimitrov K.M."/>
            <person name="Suarez D.L."/>
            <person name="Swayne D.E."/>
        </authorList>
    </citation>
    <scope>NUCLEOTIDE SEQUENCE [LARGE SCALE GENOMIC DNA]</scope>
    <source>
        <strain evidence="1 2">DSM 43828</strain>
    </source>
</reference>